<dbReference type="InParanoid" id="L9KPJ7"/>
<dbReference type="AlphaFoldDB" id="L9KPJ7"/>
<reference evidence="3" key="2">
    <citation type="journal article" date="2013" name="Nat. Commun.">
        <title>Genome of the Chinese tree shrew.</title>
        <authorList>
            <person name="Fan Y."/>
            <person name="Huang Z.Y."/>
            <person name="Cao C.C."/>
            <person name="Chen C.S."/>
            <person name="Chen Y.X."/>
            <person name="Fan D.D."/>
            <person name="He J."/>
            <person name="Hou H.L."/>
            <person name="Hu L."/>
            <person name="Hu X.T."/>
            <person name="Jiang X.T."/>
            <person name="Lai R."/>
            <person name="Lang Y.S."/>
            <person name="Liang B."/>
            <person name="Liao S.G."/>
            <person name="Mu D."/>
            <person name="Ma Y.Y."/>
            <person name="Niu Y.Y."/>
            <person name="Sun X.Q."/>
            <person name="Xia J.Q."/>
            <person name="Xiao J."/>
            <person name="Xiong Z.Q."/>
            <person name="Xu L."/>
            <person name="Yang L."/>
            <person name="Zhang Y."/>
            <person name="Zhao W."/>
            <person name="Zhao X.D."/>
            <person name="Zheng Y.T."/>
            <person name="Zhou J.M."/>
            <person name="Zhu Y.B."/>
            <person name="Zhang G.J."/>
            <person name="Wang J."/>
            <person name="Yao Y.G."/>
        </authorList>
    </citation>
    <scope>NUCLEOTIDE SEQUENCE [LARGE SCALE GENOMIC DNA]</scope>
</reference>
<protein>
    <submittedName>
        <fullName evidence="2">Uncharacterized protein</fullName>
    </submittedName>
</protein>
<evidence type="ECO:0000256" key="1">
    <source>
        <dbReference type="SAM" id="MobiDB-lite"/>
    </source>
</evidence>
<evidence type="ECO:0000313" key="3">
    <source>
        <dbReference type="Proteomes" id="UP000011518"/>
    </source>
</evidence>
<feature type="region of interest" description="Disordered" evidence="1">
    <location>
        <begin position="1"/>
        <end position="26"/>
    </location>
</feature>
<keyword evidence="3" id="KW-1185">Reference proteome</keyword>
<organism evidence="2 3">
    <name type="scientific">Tupaia chinensis</name>
    <name type="common">Chinese tree shrew</name>
    <name type="synonym">Tupaia belangeri chinensis</name>
    <dbReference type="NCBI Taxonomy" id="246437"/>
    <lineage>
        <taxon>Eukaryota</taxon>
        <taxon>Metazoa</taxon>
        <taxon>Chordata</taxon>
        <taxon>Craniata</taxon>
        <taxon>Vertebrata</taxon>
        <taxon>Euteleostomi</taxon>
        <taxon>Mammalia</taxon>
        <taxon>Eutheria</taxon>
        <taxon>Euarchontoglires</taxon>
        <taxon>Scandentia</taxon>
        <taxon>Tupaiidae</taxon>
        <taxon>Tupaia</taxon>
    </lineage>
</organism>
<evidence type="ECO:0000313" key="2">
    <source>
        <dbReference type="EMBL" id="ELW64711.1"/>
    </source>
</evidence>
<proteinExistence type="predicted"/>
<accession>L9KPJ7</accession>
<feature type="compositionally biased region" description="Basic and acidic residues" evidence="1">
    <location>
        <begin position="52"/>
        <end position="68"/>
    </location>
</feature>
<sequence length="155" mass="16270">MQQAGQALPIYEDKVDKSPSGPRPACPLPLLCLTQTPAVASAKGDALQAPRLRTDLDKREPHTVRQDPVDTVPGTQRSHPTQRSCLIPTVAAQSQQETSPRPGEAEPQNPPVLATGPLPTLTAADQAPGSAPAGWRPARKPSPGDLGLTHSSFAN</sequence>
<name>L9KPJ7_TUPCH</name>
<dbReference type="Proteomes" id="UP000011518">
    <property type="component" value="Unassembled WGS sequence"/>
</dbReference>
<feature type="compositionally biased region" description="Polar residues" evidence="1">
    <location>
        <begin position="73"/>
        <end position="84"/>
    </location>
</feature>
<feature type="region of interest" description="Disordered" evidence="1">
    <location>
        <begin position="40"/>
        <end position="155"/>
    </location>
</feature>
<gene>
    <name evidence="2" type="ORF">TREES_T100000629</name>
</gene>
<dbReference type="EMBL" id="KB320718">
    <property type="protein sequence ID" value="ELW64711.1"/>
    <property type="molecule type" value="Genomic_DNA"/>
</dbReference>
<reference evidence="3" key="1">
    <citation type="submission" date="2012-07" db="EMBL/GenBank/DDBJ databases">
        <title>Genome of the Chinese tree shrew, a rising model animal genetically related to primates.</title>
        <authorList>
            <person name="Zhang G."/>
            <person name="Fan Y."/>
            <person name="Yao Y."/>
            <person name="Huang Z."/>
        </authorList>
    </citation>
    <scope>NUCLEOTIDE SEQUENCE [LARGE SCALE GENOMIC DNA]</scope>
</reference>